<dbReference type="Gene3D" id="3.40.50.300">
    <property type="entry name" value="P-loop containing nucleotide triphosphate hydrolases"/>
    <property type="match status" value="1"/>
</dbReference>
<dbReference type="PANTHER" id="PTHR45766">
    <property type="entry name" value="DNA ANNEALING HELICASE AND ENDONUCLEASE ZRANB3 FAMILY MEMBER"/>
    <property type="match status" value="1"/>
</dbReference>
<dbReference type="Pfam" id="PF00176">
    <property type="entry name" value="SNF2-rel_dom"/>
    <property type="match status" value="1"/>
</dbReference>
<gene>
    <name evidence="5" type="ORF">ACHAWO_007012</name>
</gene>
<dbReference type="InterPro" id="IPR014001">
    <property type="entry name" value="Helicase_ATP-bd"/>
</dbReference>
<dbReference type="InterPro" id="IPR049730">
    <property type="entry name" value="SNF2/RAD54-like_C"/>
</dbReference>
<dbReference type="CDD" id="cd18793">
    <property type="entry name" value="SF2_C_SNF"/>
    <property type="match status" value="1"/>
</dbReference>
<dbReference type="InterPro" id="IPR038718">
    <property type="entry name" value="SNF2-like_sf"/>
</dbReference>
<name>A0ABD3NEX2_9STRA</name>
<protein>
    <submittedName>
        <fullName evidence="5">Uncharacterized protein</fullName>
    </submittedName>
</protein>
<dbReference type="InterPro" id="IPR027417">
    <property type="entry name" value="P-loop_NTPase"/>
</dbReference>
<feature type="domain" description="Helicase C-terminal" evidence="4">
    <location>
        <begin position="849"/>
        <end position="1010"/>
    </location>
</feature>
<feature type="region of interest" description="Disordered" evidence="2">
    <location>
        <begin position="47"/>
        <end position="95"/>
    </location>
</feature>
<dbReference type="Pfam" id="PF00271">
    <property type="entry name" value="Helicase_C"/>
    <property type="match status" value="1"/>
</dbReference>
<evidence type="ECO:0000259" key="3">
    <source>
        <dbReference type="PROSITE" id="PS51192"/>
    </source>
</evidence>
<sequence length="1278" mass="142351">MSETDGNHGSLQADARDAYAMQPYEVVAAPSDNQTNGTDEALHYAQNHHQHPPQDAAGPVYQSEHPLSRVHGGSAYDMAPRHELNGSAQSSESQPFYESNIADNNFANSSNEGYRANNNYGFDPSGASNISRKQQFYTDNDIKPCHDLNLYAQAYGGQSFSNTYSNSNNEVHQSNYGNGFNANDASNTTMQNHLNTEAFMQNDTNAYANRQINSSPITEAIKDAFKTNSCQSSIGSWGSEPRKKSNASDSDSDIEVWTKPSSNSPQTSSVYQASVQSNRYNSLGSTASSLTPNLLGVSNPLLGTNYNSAMMYQYRNHTPLSLPEGHVPTWDRILPPNYFTSEHYLGNNGGYGFGGYSRKKITLSLINVWEFTLEGEVSRAQIKKIAKDHVGKDGRIGALFERVGIMPDDPALKGNNNNNTLGEDSDDVYRGGGKWRIPLGAYQSLMTYLSSLGNTIVEGIPSNQLQAATLGRERFEKGYPTVDELVKRGVGKSVANALAPYQRGGVDFILDKNGRALLADEMGLGKTVQAIAAMSAYWKEWPLLVLTPSSARYHWEAEVRQWLKDFDMEERKEAPKVDSNWDGRKIQMIKPEAKKTGELEKEAVNVLTSGKAHIFRKDGKTKVVIVSYGLIVSLINNCKITPGMFQAIIVDESHALKNKASKRTIAVLPLLRAASRCVLLSGTPALARPSELWPQISVLGGTGKEGKESGLWSDEAGFYSKYVRGDIADENASKARLAELHTLLTSTVMIRRMKADIMKNLQPKIREKAFIDIKDESLKFEFHTYMQMLKRGRGVMGKFAREHSNTSEAEGQMQQYHVTPDGEEVSSREALHHLYKITGKCKIAQVTFMLKRWLADPTLGKLCIFAHHLDVLDEIARGAGLNNCTGSMSKYIRIDGATLPKTRQEQILLFQADPTVRIALLGITAAGVAVTLTASSTVWFAELFWTPAIMIQAEDRCHRIGQHARVRCLYFIARGTLDEILWKLIEKKFRDLGEFVEGRENMDIALERELEADEQEIVSKQFEIDESKKRKAEDDISDLFDLEDVGVSIKEEINDLVHEEEDMLKMKNEEEEDEPEEEEKETNPPPTGSPAVATAPQPVAAAEPVISLLDEEVDQEKEESLRTVNEMRALYTRNGVLAGVKFDHSVRFNNINMYRMQFRGQRYGFNMLYLYGRAIVKEPLESGTKVGAIIVAVGSYVLARDSFSNIRARMRQEIITKPSVTLTFGEDDEFTAILKEEILPQFAAKAQVRTATQPTHQPLVVQQSRPKPPETVDLLDDD</sequence>
<feature type="compositionally biased region" description="Polar residues" evidence="2">
    <location>
        <begin position="1253"/>
        <end position="1265"/>
    </location>
</feature>
<dbReference type="AlphaFoldDB" id="A0ABD3NEX2"/>
<dbReference type="InterPro" id="IPR001650">
    <property type="entry name" value="Helicase_C-like"/>
</dbReference>
<keyword evidence="6" id="KW-1185">Reference proteome</keyword>
<dbReference type="PROSITE" id="PS51194">
    <property type="entry name" value="HELICASE_CTER"/>
    <property type="match status" value="1"/>
</dbReference>
<feature type="region of interest" description="Disordered" evidence="2">
    <location>
        <begin position="1067"/>
        <end position="1094"/>
    </location>
</feature>
<feature type="compositionally biased region" description="Acidic residues" evidence="2">
    <location>
        <begin position="1069"/>
        <end position="1080"/>
    </location>
</feature>
<reference evidence="5 6" key="1">
    <citation type="submission" date="2024-10" db="EMBL/GenBank/DDBJ databases">
        <title>Updated reference genomes for cyclostephanoid diatoms.</title>
        <authorList>
            <person name="Roberts W.R."/>
            <person name="Alverson A.J."/>
        </authorList>
    </citation>
    <scope>NUCLEOTIDE SEQUENCE [LARGE SCALE GENOMIC DNA]</scope>
    <source>
        <strain evidence="5 6">AJA010-31</strain>
    </source>
</reference>
<dbReference type="SMART" id="SM00487">
    <property type="entry name" value="DEXDc"/>
    <property type="match status" value="1"/>
</dbReference>
<dbReference type="GO" id="GO:0016787">
    <property type="term" value="F:hydrolase activity"/>
    <property type="evidence" value="ECO:0007669"/>
    <property type="project" value="UniProtKB-KW"/>
</dbReference>
<evidence type="ECO:0000259" key="4">
    <source>
        <dbReference type="PROSITE" id="PS51194"/>
    </source>
</evidence>
<feature type="region of interest" description="Disordered" evidence="2">
    <location>
        <begin position="1253"/>
        <end position="1278"/>
    </location>
</feature>
<evidence type="ECO:0000313" key="5">
    <source>
        <dbReference type="EMBL" id="KAL3774492.1"/>
    </source>
</evidence>
<dbReference type="PANTHER" id="PTHR45766:SF6">
    <property type="entry name" value="SWI_SNF-RELATED MATRIX-ASSOCIATED ACTIN-DEPENDENT REGULATOR OF CHROMATIN SUBFAMILY A-LIKE PROTEIN 1"/>
    <property type="match status" value="1"/>
</dbReference>
<dbReference type="Proteomes" id="UP001530400">
    <property type="component" value="Unassembled WGS sequence"/>
</dbReference>
<dbReference type="EMBL" id="JALLPJ020001191">
    <property type="protein sequence ID" value="KAL3774492.1"/>
    <property type="molecule type" value="Genomic_DNA"/>
</dbReference>
<feature type="compositionally biased region" description="Polar residues" evidence="2">
    <location>
        <begin position="259"/>
        <end position="271"/>
    </location>
</feature>
<keyword evidence="1" id="KW-0378">Hydrolase</keyword>
<proteinExistence type="predicted"/>
<feature type="compositionally biased region" description="Polar residues" evidence="2">
    <location>
        <begin position="86"/>
        <end position="95"/>
    </location>
</feature>
<accession>A0ABD3NEX2</accession>
<dbReference type="InterPro" id="IPR000330">
    <property type="entry name" value="SNF2_N"/>
</dbReference>
<dbReference type="PROSITE" id="PS51192">
    <property type="entry name" value="HELICASE_ATP_BIND_1"/>
    <property type="match status" value="1"/>
</dbReference>
<dbReference type="Gene3D" id="3.40.50.10810">
    <property type="entry name" value="Tandem AAA-ATPase domain"/>
    <property type="match status" value="1"/>
</dbReference>
<feature type="region of interest" description="Disordered" evidence="2">
    <location>
        <begin position="232"/>
        <end position="271"/>
    </location>
</feature>
<organism evidence="5 6">
    <name type="scientific">Cyclotella atomus</name>
    <dbReference type="NCBI Taxonomy" id="382360"/>
    <lineage>
        <taxon>Eukaryota</taxon>
        <taxon>Sar</taxon>
        <taxon>Stramenopiles</taxon>
        <taxon>Ochrophyta</taxon>
        <taxon>Bacillariophyta</taxon>
        <taxon>Coscinodiscophyceae</taxon>
        <taxon>Thalassiosirophycidae</taxon>
        <taxon>Stephanodiscales</taxon>
        <taxon>Stephanodiscaceae</taxon>
        <taxon>Cyclotella</taxon>
    </lineage>
</organism>
<comment type="caution">
    <text evidence="5">The sequence shown here is derived from an EMBL/GenBank/DDBJ whole genome shotgun (WGS) entry which is preliminary data.</text>
</comment>
<dbReference type="SMART" id="SM00490">
    <property type="entry name" value="HELICc"/>
    <property type="match status" value="1"/>
</dbReference>
<dbReference type="SUPFAM" id="SSF52540">
    <property type="entry name" value="P-loop containing nucleoside triphosphate hydrolases"/>
    <property type="match status" value="2"/>
</dbReference>
<feature type="domain" description="Helicase ATP-binding" evidence="3">
    <location>
        <begin position="507"/>
        <end position="702"/>
    </location>
</feature>
<evidence type="ECO:0000256" key="1">
    <source>
        <dbReference type="ARBA" id="ARBA00022801"/>
    </source>
</evidence>
<evidence type="ECO:0000313" key="6">
    <source>
        <dbReference type="Proteomes" id="UP001530400"/>
    </source>
</evidence>
<evidence type="ECO:0000256" key="2">
    <source>
        <dbReference type="SAM" id="MobiDB-lite"/>
    </source>
</evidence>